<proteinExistence type="predicted"/>
<dbReference type="PROSITE" id="PS51154">
    <property type="entry name" value="MACRO"/>
    <property type="match status" value="1"/>
</dbReference>
<dbReference type="EC" id="3.1.1.106" evidence="2"/>
<dbReference type="AlphaFoldDB" id="A0A812CSJ1"/>
<dbReference type="Gene3D" id="3.40.220.10">
    <property type="entry name" value="Leucine Aminopeptidase, subunit E, domain 1"/>
    <property type="match status" value="1"/>
</dbReference>
<dbReference type="InterPro" id="IPR002589">
    <property type="entry name" value="Macro_dom"/>
</dbReference>
<name>A0A812CSJ1_ACAPH</name>
<dbReference type="Proteomes" id="UP000597762">
    <property type="component" value="Unassembled WGS sequence"/>
</dbReference>
<accession>A0A812CSJ1</accession>
<organism evidence="2 3">
    <name type="scientific">Acanthosepion pharaonis</name>
    <name type="common">Pharaoh cuttlefish</name>
    <name type="synonym">Sepia pharaonis</name>
    <dbReference type="NCBI Taxonomy" id="158019"/>
    <lineage>
        <taxon>Eukaryota</taxon>
        <taxon>Metazoa</taxon>
        <taxon>Spiralia</taxon>
        <taxon>Lophotrochozoa</taxon>
        <taxon>Mollusca</taxon>
        <taxon>Cephalopoda</taxon>
        <taxon>Coleoidea</taxon>
        <taxon>Decapodiformes</taxon>
        <taxon>Sepiida</taxon>
        <taxon>Sepiina</taxon>
        <taxon>Sepiidae</taxon>
        <taxon>Acanthosepion</taxon>
    </lineage>
</organism>
<protein>
    <submittedName>
        <fullName evidence="2">MACROD</fullName>
        <ecNumber evidence="2">3.1.1.106</ecNumber>
    </submittedName>
</protein>
<gene>
    <name evidence="2" type="ORF">SPHA_39342</name>
</gene>
<dbReference type="InterPro" id="IPR043472">
    <property type="entry name" value="Macro_dom-like"/>
</dbReference>
<dbReference type="EMBL" id="CAHIKZ030001819">
    <property type="protein sequence ID" value="CAE1275234.1"/>
    <property type="molecule type" value="Genomic_DNA"/>
</dbReference>
<dbReference type="GO" id="GO:0061463">
    <property type="term" value="F:O-acetyl-ADP-ribose deacetylase activity"/>
    <property type="evidence" value="ECO:0007669"/>
    <property type="project" value="UniProtKB-EC"/>
</dbReference>
<comment type="caution">
    <text evidence="2">The sequence shown here is derived from an EMBL/GenBank/DDBJ whole genome shotgun (WGS) entry which is preliminary data.</text>
</comment>
<feature type="domain" description="Macro" evidence="1">
    <location>
        <begin position="107"/>
        <end position="200"/>
    </location>
</feature>
<evidence type="ECO:0000313" key="3">
    <source>
        <dbReference type="Proteomes" id="UP000597762"/>
    </source>
</evidence>
<evidence type="ECO:0000259" key="1">
    <source>
        <dbReference type="PROSITE" id="PS51154"/>
    </source>
</evidence>
<sequence length="200" mass="22703">MFREKYFATTLEEVKIVLYSKDMGLDMFFQLDNSQRVNSENAAIKEQQNELPPKSMNWIQFMNYSYTADNLSLAIKTLGEQLKHPILFSVKIPLEEFEDVFFFNDLLSMIPDITGNGLLVKVYQGDILNVDVDGIVNAANKWLAHGGGVARAIIKAAGDAVNKEGQRKLNECGFTCIKLCNIWSTNGNLYTRLLRWHSDI</sequence>
<dbReference type="OrthoDB" id="6133115at2759"/>
<keyword evidence="3" id="KW-1185">Reference proteome</keyword>
<reference evidence="2" key="1">
    <citation type="submission" date="2021-01" db="EMBL/GenBank/DDBJ databases">
        <authorList>
            <person name="Li R."/>
            <person name="Bekaert M."/>
        </authorList>
    </citation>
    <scope>NUCLEOTIDE SEQUENCE</scope>
    <source>
        <strain evidence="2">Farmed</strain>
    </source>
</reference>
<dbReference type="SUPFAM" id="SSF52949">
    <property type="entry name" value="Macro domain-like"/>
    <property type="match status" value="1"/>
</dbReference>
<keyword evidence="2" id="KW-0378">Hydrolase</keyword>
<dbReference type="Pfam" id="PF01661">
    <property type="entry name" value="Macro"/>
    <property type="match status" value="1"/>
</dbReference>
<evidence type="ECO:0000313" key="2">
    <source>
        <dbReference type="EMBL" id="CAE1275234.1"/>
    </source>
</evidence>